<feature type="transmembrane region" description="Helical" evidence="1">
    <location>
        <begin position="47"/>
        <end position="72"/>
    </location>
</feature>
<organism evidence="2 3">
    <name type="scientific">Cryobacterium lactosi</name>
    <dbReference type="NCBI Taxonomy" id="1259202"/>
    <lineage>
        <taxon>Bacteria</taxon>
        <taxon>Bacillati</taxon>
        <taxon>Actinomycetota</taxon>
        <taxon>Actinomycetes</taxon>
        <taxon>Micrococcales</taxon>
        <taxon>Microbacteriaceae</taxon>
        <taxon>Cryobacterium</taxon>
    </lineage>
</organism>
<evidence type="ECO:0000313" key="2">
    <source>
        <dbReference type="EMBL" id="TFD88633.1"/>
    </source>
</evidence>
<keyword evidence="1" id="KW-1133">Transmembrane helix</keyword>
<evidence type="ECO:0000313" key="3">
    <source>
        <dbReference type="Proteomes" id="UP000298468"/>
    </source>
</evidence>
<dbReference type="EMBL" id="SOHM01000029">
    <property type="protein sequence ID" value="TFD88633.1"/>
    <property type="molecule type" value="Genomic_DNA"/>
</dbReference>
<keyword evidence="1" id="KW-0472">Membrane</keyword>
<proteinExistence type="predicted"/>
<protein>
    <submittedName>
        <fullName evidence="2">Uncharacterized protein</fullName>
    </submittedName>
</protein>
<accession>A0A4R9BQC3</accession>
<feature type="transmembrane region" description="Helical" evidence="1">
    <location>
        <begin position="12"/>
        <end position="35"/>
    </location>
</feature>
<name>A0A4R9BQC3_9MICO</name>
<dbReference type="AlphaFoldDB" id="A0A4R9BQC3"/>
<comment type="caution">
    <text evidence="2">The sequence shown here is derived from an EMBL/GenBank/DDBJ whole genome shotgun (WGS) entry which is preliminary data.</text>
</comment>
<evidence type="ECO:0000256" key="1">
    <source>
        <dbReference type="SAM" id="Phobius"/>
    </source>
</evidence>
<dbReference type="RefSeq" id="WP_134641178.1">
    <property type="nucleotide sequence ID" value="NZ_SOHM01000029.1"/>
</dbReference>
<dbReference type="Proteomes" id="UP000298468">
    <property type="component" value="Unassembled WGS sequence"/>
</dbReference>
<sequence>MRHATCSDPGRAPMIVLAAAILLCAVLPFALSFVADTIVLVVRRGRAGLPALVSVVALSLASAGAGLLLLYLGQAVDTAPAEWERAVSLGRGLLLVCVPLAVTGMLLRLWIAALPRRRRDPEV</sequence>
<keyword evidence="1" id="KW-0812">Transmembrane</keyword>
<dbReference type="OrthoDB" id="9859775at2"/>
<reference evidence="2 3" key="1">
    <citation type="submission" date="2019-03" db="EMBL/GenBank/DDBJ databases">
        <title>Genomics of glacier-inhabiting Cryobacterium strains.</title>
        <authorList>
            <person name="Liu Q."/>
            <person name="Xin Y.-H."/>
        </authorList>
    </citation>
    <scope>NUCLEOTIDE SEQUENCE [LARGE SCALE GENOMIC DNA]</scope>
    <source>
        <strain evidence="2 3">Sr59</strain>
    </source>
</reference>
<gene>
    <name evidence="2" type="ORF">E3T61_12490</name>
</gene>
<feature type="transmembrane region" description="Helical" evidence="1">
    <location>
        <begin position="92"/>
        <end position="111"/>
    </location>
</feature>
<keyword evidence="3" id="KW-1185">Reference proteome</keyword>